<evidence type="ECO:0000256" key="2">
    <source>
        <dbReference type="ARBA" id="ARBA00022734"/>
    </source>
</evidence>
<dbReference type="eggNOG" id="KOG4297">
    <property type="taxonomic scope" value="Eukaryota"/>
</dbReference>
<reference evidence="5 6" key="1">
    <citation type="submission" date="2009-06" db="EMBL/GenBank/DDBJ databases">
        <title>The Genome Sequence of Loxodonta africana (African elephant).</title>
        <authorList>
            <person name="Di Palma F."/>
            <person name="Heiman D."/>
            <person name="Young S."/>
            <person name="Johnson J."/>
            <person name="Lander E.S."/>
            <person name="Lindblad-Toh K."/>
        </authorList>
    </citation>
    <scope>NUCLEOTIDE SEQUENCE [LARGE SCALE GENOMIC DNA]</scope>
    <source>
        <strain evidence="5 6">Isolate ISIS603380</strain>
    </source>
</reference>
<dbReference type="PANTHER" id="PTHR46746:SF3">
    <property type="entry name" value="C-TYPE LECTIN DOMAIN-CONTAINING PROTEIN-RELATED"/>
    <property type="match status" value="1"/>
</dbReference>
<comment type="subcellular location">
    <subcellularLocation>
        <location evidence="1">Membrane</location>
        <topology evidence="1">Single-pass membrane protein</topology>
    </subcellularLocation>
</comment>
<organism evidence="5 6">
    <name type="scientific">Loxodonta africana</name>
    <name type="common">African elephant</name>
    <dbReference type="NCBI Taxonomy" id="9785"/>
    <lineage>
        <taxon>Eukaryota</taxon>
        <taxon>Metazoa</taxon>
        <taxon>Chordata</taxon>
        <taxon>Craniata</taxon>
        <taxon>Vertebrata</taxon>
        <taxon>Euteleostomi</taxon>
        <taxon>Mammalia</taxon>
        <taxon>Eutheria</taxon>
        <taxon>Afrotheria</taxon>
        <taxon>Proboscidea</taxon>
        <taxon>Elephantidae</taxon>
        <taxon>Loxodonta</taxon>
    </lineage>
</organism>
<name>G3TMC2_LOXAF</name>
<dbReference type="GO" id="GO:0005886">
    <property type="term" value="C:plasma membrane"/>
    <property type="evidence" value="ECO:0007669"/>
    <property type="project" value="TreeGrafter"/>
</dbReference>
<dbReference type="SMART" id="SM00034">
    <property type="entry name" value="CLECT"/>
    <property type="match status" value="1"/>
</dbReference>
<dbReference type="InterPro" id="IPR051379">
    <property type="entry name" value="C-type_Lectin_Receptor_IMM"/>
</dbReference>
<dbReference type="Gene3D" id="3.10.100.10">
    <property type="entry name" value="Mannose-Binding Protein A, subunit A"/>
    <property type="match status" value="1"/>
</dbReference>
<dbReference type="CDD" id="cd03593">
    <property type="entry name" value="CLECT_NK_receptors_like"/>
    <property type="match status" value="1"/>
</dbReference>
<dbReference type="OrthoDB" id="538816at2759"/>
<evidence type="ECO:0000256" key="1">
    <source>
        <dbReference type="ARBA" id="ARBA00004167"/>
    </source>
</evidence>
<evidence type="ECO:0000256" key="3">
    <source>
        <dbReference type="SAM" id="Phobius"/>
    </source>
</evidence>
<dbReference type="InterPro" id="IPR001304">
    <property type="entry name" value="C-type_lectin-like"/>
</dbReference>
<evidence type="ECO:0000259" key="4">
    <source>
        <dbReference type="PROSITE" id="PS50041"/>
    </source>
</evidence>
<evidence type="ECO:0000313" key="5">
    <source>
        <dbReference type="Ensembl" id="ENSLAFP00000016255.2"/>
    </source>
</evidence>
<proteinExistence type="predicted"/>
<dbReference type="HOGENOM" id="CLU_049894_8_2_1"/>
<dbReference type="PANTHER" id="PTHR46746">
    <property type="entry name" value="KILLER CELL LECTIN-LIKE RECEPTOR SUBFAMILY F MEMBER 2"/>
    <property type="match status" value="1"/>
</dbReference>
<reference evidence="5" key="2">
    <citation type="submission" date="2025-08" db="UniProtKB">
        <authorList>
            <consortium name="Ensembl"/>
        </authorList>
    </citation>
    <scope>IDENTIFICATION</scope>
    <source>
        <strain evidence="5">Isolate ISIS603380</strain>
    </source>
</reference>
<accession>G3TMC2</accession>
<sequence>MSGDIVYADIKTVKTSRLEHSSPLQKPDSDYHGIFLKAGCAMIIILLVTVIVLSIFVIQFNYARHNEVNNESIKKNCTGKNESKTITSKVSSNSPTVHQSCPCQSWTPHGGKCYWIAENEESWDKSRDICAMKNSHLFVIQDIIDMSFIWRHLKSSTFYWIGLTYLPAETSWIWVDNSSFNQNIFSVKQDQTWTRSMSCAKMSQSEIKAAKCDDKNQWICKL</sequence>
<keyword evidence="3" id="KW-0472">Membrane</keyword>
<dbReference type="STRING" id="9785.ENSLAFP00000016255"/>
<feature type="domain" description="C-type lectin" evidence="4">
    <location>
        <begin position="109"/>
        <end position="221"/>
    </location>
</feature>
<dbReference type="Ensembl" id="ENSLAFT00000008294.3">
    <property type="protein sequence ID" value="ENSLAFP00000016255.2"/>
    <property type="gene ID" value="ENSLAFG00000008295.3"/>
</dbReference>
<dbReference type="SUPFAM" id="SSF56436">
    <property type="entry name" value="C-type lectin-like"/>
    <property type="match status" value="1"/>
</dbReference>
<dbReference type="PROSITE" id="PS50041">
    <property type="entry name" value="C_TYPE_LECTIN_2"/>
    <property type="match status" value="1"/>
</dbReference>
<dbReference type="GeneTree" id="ENSGT00940000163123"/>
<dbReference type="GO" id="GO:0030246">
    <property type="term" value="F:carbohydrate binding"/>
    <property type="evidence" value="ECO:0007669"/>
    <property type="project" value="UniProtKB-KW"/>
</dbReference>
<dbReference type="Pfam" id="PF00059">
    <property type="entry name" value="Lectin_C"/>
    <property type="match status" value="1"/>
</dbReference>
<dbReference type="AlphaFoldDB" id="G3TMC2"/>
<protein>
    <recommendedName>
        <fullName evidence="4">C-type lectin domain-containing protein</fullName>
    </recommendedName>
</protein>
<dbReference type="InterPro" id="IPR016187">
    <property type="entry name" value="CTDL_fold"/>
</dbReference>
<feature type="transmembrane region" description="Helical" evidence="3">
    <location>
        <begin position="34"/>
        <end position="58"/>
    </location>
</feature>
<dbReference type="InterPro" id="IPR033992">
    <property type="entry name" value="NKR-like_CTLD"/>
</dbReference>
<dbReference type="InterPro" id="IPR016186">
    <property type="entry name" value="C-type_lectin-like/link_sf"/>
</dbReference>
<reference evidence="5" key="3">
    <citation type="submission" date="2025-09" db="UniProtKB">
        <authorList>
            <consortium name="Ensembl"/>
        </authorList>
    </citation>
    <scope>IDENTIFICATION</scope>
    <source>
        <strain evidence="5">Isolate ISIS603380</strain>
    </source>
</reference>
<evidence type="ECO:0000313" key="6">
    <source>
        <dbReference type="Proteomes" id="UP000007646"/>
    </source>
</evidence>
<keyword evidence="3" id="KW-1133">Transmembrane helix</keyword>
<dbReference type="Proteomes" id="UP000007646">
    <property type="component" value="Unassembled WGS sequence"/>
</dbReference>
<dbReference type="OMA" id="SCPSKDW"/>
<dbReference type="InParanoid" id="G3TMC2"/>
<keyword evidence="2" id="KW-0430">Lectin</keyword>
<keyword evidence="3" id="KW-0812">Transmembrane</keyword>
<keyword evidence="6" id="KW-1185">Reference proteome</keyword>